<dbReference type="OrthoDB" id="198115at2"/>
<sequence length="197" mass="22931">MQKKLILVTSPPASGKTYISKLLANRLKHVVYLDKDTLITLSKHIFAVARQPFDRSSDFFEQHIRNPEYDCIVALALEALDYEDIVLINAPFTREIRNMEYILNLKDKLSEKNANLVVVWVETSPEVVHERMIRRNSERDAWKLAHWDEYLAECNFNIPSNLDDPKIKDDLLIIKNDNQHELGVSMKEVLDILEDNV</sequence>
<keyword evidence="2" id="KW-1185">Reference proteome</keyword>
<protein>
    <submittedName>
        <fullName evidence="1">ATP-binding protein</fullName>
    </submittedName>
</protein>
<evidence type="ECO:0000313" key="2">
    <source>
        <dbReference type="Proteomes" id="UP001154420"/>
    </source>
</evidence>
<name>A0A9X5BJB5_9FIRM</name>
<dbReference type="Proteomes" id="UP001154420">
    <property type="component" value="Unassembled WGS sequence"/>
</dbReference>
<keyword evidence="1" id="KW-0547">Nucleotide-binding</keyword>
<proteinExistence type="predicted"/>
<reference evidence="1" key="1">
    <citation type="submission" date="2018-09" db="EMBL/GenBank/DDBJ databases">
        <title>Murine metabolic-syndrome-specific gut microbial biobank.</title>
        <authorList>
            <person name="Liu C."/>
        </authorList>
    </citation>
    <scope>NUCLEOTIDE SEQUENCE</scope>
    <source>
        <strain evidence="1">D42-62</strain>
    </source>
</reference>
<evidence type="ECO:0000313" key="1">
    <source>
        <dbReference type="EMBL" id="NBJ94806.1"/>
    </source>
</evidence>
<dbReference type="EMBL" id="QZDT01000051">
    <property type="protein sequence ID" value="NBJ94806.1"/>
    <property type="molecule type" value="Genomic_DNA"/>
</dbReference>
<accession>A0A9X5BJB5</accession>
<gene>
    <name evidence="1" type="ORF">D5281_20050</name>
</gene>
<dbReference type="SUPFAM" id="SSF52540">
    <property type="entry name" value="P-loop containing nucleoside triphosphate hydrolases"/>
    <property type="match status" value="1"/>
</dbReference>
<dbReference type="GO" id="GO:0005524">
    <property type="term" value="F:ATP binding"/>
    <property type="evidence" value="ECO:0007669"/>
    <property type="project" value="UniProtKB-KW"/>
</dbReference>
<dbReference type="Gene3D" id="3.40.50.300">
    <property type="entry name" value="P-loop containing nucleotide triphosphate hydrolases"/>
    <property type="match status" value="1"/>
</dbReference>
<dbReference type="AlphaFoldDB" id="A0A9X5BJB5"/>
<comment type="caution">
    <text evidence="1">The sequence shown here is derived from an EMBL/GenBank/DDBJ whole genome shotgun (WGS) entry which is preliminary data.</text>
</comment>
<keyword evidence="1" id="KW-0067">ATP-binding</keyword>
<dbReference type="Pfam" id="PF13671">
    <property type="entry name" value="AAA_33"/>
    <property type="match status" value="1"/>
</dbReference>
<dbReference type="InterPro" id="IPR027417">
    <property type="entry name" value="P-loop_NTPase"/>
</dbReference>
<organism evidence="1 2">
    <name type="scientific">Parablautia muri</name>
    <dbReference type="NCBI Taxonomy" id="2320879"/>
    <lineage>
        <taxon>Bacteria</taxon>
        <taxon>Bacillati</taxon>
        <taxon>Bacillota</taxon>
        <taxon>Clostridia</taxon>
        <taxon>Lachnospirales</taxon>
        <taxon>Lachnospiraceae</taxon>
        <taxon>Parablautia</taxon>
    </lineage>
</organism>
<dbReference type="RefSeq" id="WP_160561805.1">
    <property type="nucleotide sequence ID" value="NZ_QZDT01000051.1"/>
</dbReference>